<evidence type="ECO:0000256" key="6">
    <source>
        <dbReference type="ARBA" id="ARBA00022737"/>
    </source>
</evidence>
<sequence length="359" mass="40063">MELLVQKHLKFIGRHLTLLPSFHQRHDPNKIAIVYYSIVGSNCLGQDIISKYGGSTTWLTTLYKSLALSDGTRISGFLGSGTMDVGLIPTIHLPSSLFAILVLLSLNAHEFFDSTLDKESLCNFIGKCQLSNGSFVSTLDVKNDGSTSATDSNDLRYCYIALSLLTIMGCKTQGDFGKYICVEKLLQFIETKRCTGGAFGDYNEPHAGYTNCALSSLKLLDKLDILSDAFKHDTIDWLVHRQVSIFDKVPLPEDSENYFAEDHGGFQGRENKYADTCYAFWCLNSLNILESMSLVDNLKLKEYLLFKTQNMLIGGFAKNNEDDPDIYHTFLGIAALSLIDGTFDGILCITEEVRKHWFG</sequence>
<dbReference type="InParanoid" id="G8JRR9"/>
<gene>
    <name evidence="9" type="ordered locus">Ecym_3350</name>
</gene>
<evidence type="ECO:0000259" key="8">
    <source>
        <dbReference type="Pfam" id="PF00432"/>
    </source>
</evidence>
<dbReference type="SUPFAM" id="SSF48239">
    <property type="entry name" value="Terpenoid cyclases/Protein prenyltransferases"/>
    <property type="match status" value="1"/>
</dbReference>
<evidence type="ECO:0000256" key="1">
    <source>
        <dbReference type="ARBA" id="ARBA00001947"/>
    </source>
</evidence>
<dbReference type="InterPro" id="IPR045089">
    <property type="entry name" value="PGGT1B-like"/>
</dbReference>
<name>G8JRR9_ERECY</name>
<evidence type="ECO:0000256" key="3">
    <source>
        <dbReference type="ARBA" id="ARBA00022602"/>
    </source>
</evidence>
<comment type="similarity">
    <text evidence="2">Belongs to the protein prenyltransferase subunit beta family.</text>
</comment>
<dbReference type="FunCoup" id="G8JRR9">
    <property type="interactions" value="6"/>
</dbReference>
<dbReference type="OMA" id="CHKTFLP"/>
<keyword evidence="10" id="KW-1185">Reference proteome</keyword>
<dbReference type="Pfam" id="PF00432">
    <property type="entry name" value="Prenyltrans"/>
    <property type="match status" value="1"/>
</dbReference>
<dbReference type="GO" id="GO:0005953">
    <property type="term" value="C:CAAX-protein geranylgeranyltransferase complex"/>
    <property type="evidence" value="ECO:0007669"/>
    <property type="project" value="EnsemblFungi"/>
</dbReference>
<dbReference type="AlphaFoldDB" id="G8JRR9"/>
<organism evidence="9 10">
    <name type="scientific">Eremothecium cymbalariae (strain CBS 270.75 / DBVPG 7215 / KCTC 17166 / NRRL Y-17582)</name>
    <name type="common">Yeast</name>
    <dbReference type="NCBI Taxonomy" id="931890"/>
    <lineage>
        <taxon>Eukaryota</taxon>
        <taxon>Fungi</taxon>
        <taxon>Dikarya</taxon>
        <taxon>Ascomycota</taxon>
        <taxon>Saccharomycotina</taxon>
        <taxon>Saccharomycetes</taxon>
        <taxon>Saccharomycetales</taxon>
        <taxon>Saccharomycetaceae</taxon>
        <taxon>Eremothecium</taxon>
    </lineage>
</organism>
<dbReference type="Proteomes" id="UP000006790">
    <property type="component" value="Chromosome 3"/>
</dbReference>
<dbReference type="KEGG" id="erc:Ecym_3350"/>
<evidence type="ECO:0000256" key="4">
    <source>
        <dbReference type="ARBA" id="ARBA00022679"/>
    </source>
</evidence>
<protein>
    <recommendedName>
        <fullName evidence="8">Prenyltransferase alpha-alpha toroid domain-containing protein</fullName>
    </recommendedName>
</protein>
<proteinExistence type="inferred from homology"/>
<dbReference type="Gene3D" id="1.50.10.20">
    <property type="match status" value="1"/>
</dbReference>
<keyword evidence="4" id="KW-0808">Transferase</keyword>
<dbReference type="PANTHER" id="PTHR11774:SF4">
    <property type="entry name" value="GERANYLGERANYL TRANSFERASE TYPE-1 SUBUNIT BETA"/>
    <property type="match status" value="1"/>
</dbReference>
<accession>G8JRR9</accession>
<dbReference type="InterPro" id="IPR008930">
    <property type="entry name" value="Terpenoid_cyclase/PrenylTrfase"/>
</dbReference>
<comment type="cofactor">
    <cofactor evidence="1">
        <name>Zn(2+)</name>
        <dbReference type="ChEBI" id="CHEBI:29105"/>
    </cofactor>
</comment>
<dbReference type="HOGENOM" id="CLU_028946_2_1_1"/>
<dbReference type="InterPro" id="IPR001330">
    <property type="entry name" value="Prenyltrans"/>
</dbReference>
<evidence type="ECO:0000313" key="10">
    <source>
        <dbReference type="Proteomes" id="UP000006790"/>
    </source>
</evidence>
<dbReference type="PANTHER" id="PTHR11774">
    <property type="entry name" value="GERANYLGERANYL TRANSFERASE TYPE BETA SUBUNIT"/>
    <property type="match status" value="1"/>
</dbReference>
<keyword evidence="5" id="KW-0479">Metal-binding</keyword>
<dbReference type="GeneID" id="11471015"/>
<dbReference type="GO" id="GO:0046872">
    <property type="term" value="F:metal ion binding"/>
    <property type="evidence" value="ECO:0007669"/>
    <property type="project" value="UniProtKB-KW"/>
</dbReference>
<evidence type="ECO:0000313" key="9">
    <source>
        <dbReference type="EMBL" id="AET38838.1"/>
    </source>
</evidence>
<keyword evidence="3" id="KW-0637">Prenyltransferase</keyword>
<dbReference type="STRING" id="931890.G8JRR9"/>
<evidence type="ECO:0000256" key="7">
    <source>
        <dbReference type="ARBA" id="ARBA00022833"/>
    </source>
</evidence>
<keyword evidence="7" id="KW-0862">Zinc</keyword>
<dbReference type="eggNOG" id="KOG0367">
    <property type="taxonomic scope" value="Eukaryota"/>
</dbReference>
<dbReference type="EMBL" id="CP002499">
    <property type="protein sequence ID" value="AET38838.1"/>
    <property type="molecule type" value="Genomic_DNA"/>
</dbReference>
<dbReference type="RefSeq" id="XP_003645655.1">
    <property type="nucleotide sequence ID" value="XM_003645607.1"/>
</dbReference>
<reference evidence="10" key="1">
    <citation type="journal article" date="2012" name="G3 (Bethesda)">
        <title>Pichia sorbitophila, an interspecies yeast hybrid reveals early steps of genome resolution following polyploidization.</title>
        <authorList>
            <person name="Leh Louis V."/>
            <person name="Despons L."/>
            <person name="Friedrich A."/>
            <person name="Martin T."/>
            <person name="Durrens P."/>
            <person name="Casaregola S."/>
            <person name="Neuveglise C."/>
            <person name="Fairhead C."/>
            <person name="Marck C."/>
            <person name="Cruz J.A."/>
            <person name="Straub M.L."/>
            <person name="Kugler V."/>
            <person name="Sacerdot C."/>
            <person name="Uzunov Z."/>
            <person name="Thierry A."/>
            <person name="Weiss S."/>
            <person name="Bleykasten C."/>
            <person name="De Montigny J."/>
            <person name="Jacques N."/>
            <person name="Jung P."/>
            <person name="Lemaire M."/>
            <person name="Mallet S."/>
            <person name="Morel G."/>
            <person name="Richard G.F."/>
            <person name="Sarkar A."/>
            <person name="Savel G."/>
            <person name="Schacherer J."/>
            <person name="Seret M.L."/>
            <person name="Talla E."/>
            <person name="Samson G."/>
            <person name="Jubin C."/>
            <person name="Poulain J."/>
            <person name="Vacherie B."/>
            <person name="Barbe V."/>
            <person name="Pelletier E."/>
            <person name="Sherman D.J."/>
            <person name="Westhof E."/>
            <person name="Weissenbach J."/>
            <person name="Baret P.V."/>
            <person name="Wincker P."/>
            <person name="Gaillardin C."/>
            <person name="Dujon B."/>
            <person name="Souciet J.L."/>
        </authorList>
    </citation>
    <scope>NUCLEOTIDE SEQUENCE [LARGE SCALE GENOMIC DNA]</scope>
    <source>
        <strain evidence="10">CBS 270.75 / DBVPG 7215 / KCTC 17166 / NRRL Y-17582</strain>
    </source>
</reference>
<dbReference type="OrthoDB" id="24893at2759"/>
<keyword evidence="6" id="KW-0677">Repeat</keyword>
<evidence type="ECO:0000256" key="2">
    <source>
        <dbReference type="ARBA" id="ARBA00010497"/>
    </source>
</evidence>
<feature type="domain" description="Prenyltransferase alpha-alpha toroid" evidence="8">
    <location>
        <begin position="3"/>
        <end position="340"/>
    </location>
</feature>
<evidence type="ECO:0000256" key="5">
    <source>
        <dbReference type="ARBA" id="ARBA00022723"/>
    </source>
</evidence>
<dbReference type="GO" id="GO:0004662">
    <property type="term" value="F:CAAX-protein geranylgeranyltransferase activity"/>
    <property type="evidence" value="ECO:0007669"/>
    <property type="project" value="EnsemblFungi"/>
</dbReference>